<evidence type="ECO:0000313" key="3">
    <source>
        <dbReference type="EMBL" id="OUS13592.1"/>
    </source>
</evidence>
<feature type="transmembrane region" description="Helical" evidence="1">
    <location>
        <begin position="302"/>
        <end position="322"/>
    </location>
</feature>
<feature type="transmembrane region" description="Helical" evidence="1">
    <location>
        <begin position="28"/>
        <end position="49"/>
    </location>
</feature>
<keyword evidence="1" id="KW-0472">Membrane</keyword>
<evidence type="ECO:0000313" key="4">
    <source>
        <dbReference type="Proteomes" id="UP000196102"/>
    </source>
</evidence>
<feature type="transmembrane region" description="Helical" evidence="1">
    <location>
        <begin position="169"/>
        <end position="190"/>
    </location>
</feature>
<accession>A0A1Z8ATC0</accession>
<feature type="transmembrane region" description="Helical" evidence="1">
    <location>
        <begin position="197"/>
        <end position="223"/>
    </location>
</feature>
<feature type="transmembrane region" description="Helical" evidence="1">
    <location>
        <begin position="70"/>
        <end position="88"/>
    </location>
</feature>
<feature type="transmembrane region" description="Helical" evidence="1">
    <location>
        <begin position="94"/>
        <end position="116"/>
    </location>
</feature>
<proteinExistence type="predicted"/>
<evidence type="ECO:0000259" key="2">
    <source>
        <dbReference type="Pfam" id="PF07786"/>
    </source>
</evidence>
<keyword evidence="1" id="KW-1133">Transmembrane helix</keyword>
<reference evidence="4" key="1">
    <citation type="journal article" date="2017" name="Proc. Natl. Acad. Sci. U.S.A.">
        <title>Simulation of Deepwater Horizon oil plume reveals substrate specialization within a complex community of hydrocarbon-degraders.</title>
        <authorList>
            <person name="Hu P."/>
            <person name="Dubinsky E.A."/>
            <person name="Probst A.J."/>
            <person name="Wang J."/>
            <person name="Sieber C.M.K."/>
            <person name="Tom L.M."/>
            <person name="Gardinali P."/>
            <person name="Banfield J.F."/>
            <person name="Atlas R.M."/>
            <person name="Andersen G.L."/>
        </authorList>
    </citation>
    <scope>NUCLEOTIDE SEQUENCE [LARGE SCALE GENOMIC DNA]</scope>
</reference>
<dbReference type="Pfam" id="PF07786">
    <property type="entry name" value="HGSNAT_cat"/>
    <property type="match status" value="1"/>
</dbReference>
<protein>
    <recommendedName>
        <fullName evidence="2">Heparan-alpha-glucosaminide N-acetyltransferase catalytic domain-containing protein</fullName>
    </recommendedName>
</protein>
<dbReference type="InterPro" id="IPR012429">
    <property type="entry name" value="HGSNAT_cat"/>
</dbReference>
<feature type="transmembrane region" description="Helical" evidence="1">
    <location>
        <begin position="123"/>
        <end position="143"/>
    </location>
</feature>
<dbReference type="EMBL" id="MAAX01000137">
    <property type="protein sequence ID" value="OUS13592.1"/>
    <property type="molecule type" value="Genomic_DNA"/>
</dbReference>
<sequence length="348" mass="40014">MLQGHFVDTLLAVEYRDESNIIFQIWKYFRGITAPTFFTISGIIFTYLLMRSKKNGTSNKRIKKGITRGIMLIAIGYTLRAPVFDWIQGVFRDYFLIVDVLQCIGLSLLITVLIYLATFKKSAVFSIIMFLLATIVFLCEPLYRSLDLSDTPLFLANYLTKSNGSVFTIIPWFGYTAYGAFIATLFYEFLEKPRFKLALLSGLAVIGSALIFKSSWFFNWIYLKTDFQLLKDVAYYNYLFTRLGNVLVLLGLFYLLERYIKQSLILKIGQKTLSIYIIHFVIIYGSISGIGLHQVLGKSLNPYQAVIGAILFVTTVCALSLYRVKTNHFVYQQVRKFWDKRINSSQSI</sequence>
<comment type="caution">
    <text evidence="3">The sequence shown here is derived from an EMBL/GenBank/DDBJ whole genome shotgun (WGS) entry which is preliminary data.</text>
</comment>
<feature type="transmembrane region" description="Helical" evidence="1">
    <location>
        <begin position="276"/>
        <end position="296"/>
    </location>
</feature>
<name>A0A1Z8ATC0_9FLAO</name>
<evidence type="ECO:0000256" key="1">
    <source>
        <dbReference type="SAM" id="Phobius"/>
    </source>
</evidence>
<dbReference type="Proteomes" id="UP000196102">
    <property type="component" value="Unassembled WGS sequence"/>
</dbReference>
<feature type="domain" description="Heparan-alpha-glucosaminide N-acetyltransferase catalytic" evidence="2">
    <location>
        <begin position="1"/>
        <end position="207"/>
    </location>
</feature>
<gene>
    <name evidence="3" type="ORF">A9Q93_09120</name>
</gene>
<feature type="transmembrane region" description="Helical" evidence="1">
    <location>
        <begin position="235"/>
        <end position="256"/>
    </location>
</feature>
<organism evidence="3 4">
    <name type="scientific">Nonlabens dokdonensis</name>
    <dbReference type="NCBI Taxonomy" id="328515"/>
    <lineage>
        <taxon>Bacteria</taxon>
        <taxon>Pseudomonadati</taxon>
        <taxon>Bacteroidota</taxon>
        <taxon>Flavobacteriia</taxon>
        <taxon>Flavobacteriales</taxon>
        <taxon>Flavobacteriaceae</taxon>
        <taxon>Nonlabens</taxon>
    </lineage>
</organism>
<keyword evidence="1" id="KW-0812">Transmembrane</keyword>
<dbReference type="AlphaFoldDB" id="A0A1Z8ATC0"/>